<organism evidence="2">
    <name type="scientific">Culex pipiens</name>
    <name type="common">House mosquito</name>
    <dbReference type="NCBI Taxonomy" id="7175"/>
    <lineage>
        <taxon>Eukaryota</taxon>
        <taxon>Metazoa</taxon>
        <taxon>Ecdysozoa</taxon>
        <taxon>Arthropoda</taxon>
        <taxon>Hexapoda</taxon>
        <taxon>Insecta</taxon>
        <taxon>Pterygota</taxon>
        <taxon>Neoptera</taxon>
        <taxon>Endopterygota</taxon>
        <taxon>Diptera</taxon>
        <taxon>Nematocera</taxon>
        <taxon>Culicoidea</taxon>
        <taxon>Culicidae</taxon>
        <taxon>Culicinae</taxon>
        <taxon>Culicini</taxon>
        <taxon>Culex</taxon>
        <taxon>Culex</taxon>
    </lineage>
</organism>
<keyword evidence="1" id="KW-1133">Transmembrane helix</keyword>
<dbReference type="EMBL" id="HBUE01199927">
    <property type="protein sequence ID" value="CAG6529265.1"/>
    <property type="molecule type" value="Transcribed_RNA"/>
</dbReference>
<reference evidence="2" key="1">
    <citation type="submission" date="2021-05" db="EMBL/GenBank/DDBJ databases">
        <authorList>
            <person name="Alioto T."/>
            <person name="Alioto T."/>
            <person name="Gomez Garrido J."/>
        </authorList>
    </citation>
    <scope>NUCLEOTIDE SEQUENCE</scope>
</reference>
<protein>
    <submittedName>
        <fullName evidence="2">(northern house mosquito) hypothetical protein</fullName>
    </submittedName>
</protein>
<sequence length="138" mass="14634">MSVGGGGVGGEGLRSADAGLTTGVAFFVLFLVRVGGFFVLSLSLFGFVLGAVGGIAFHLVLLALVVTFFGLGRFDHHRWGSGDGLPLRLPGGRGWPARQQVRYAAVGIFRVLVVDQRRWTVRLGVTAVVFVQLLDHGL</sequence>
<feature type="transmembrane region" description="Helical" evidence="1">
    <location>
        <begin position="24"/>
        <end position="45"/>
    </location>
</feature>
<evidence type="ECO:0000313" key="2">
    <source>
        <dbReference type="EMBL" id="CAG6529265.1"/>
    </source>
</evidence>
<feature type="transmembrane region" description="Helical" evidence="1">
    <location>
        <begin position="51"/>
        <end position="71"/>
    </location>
</feature>
<keyword evidence="1" id="KW-0812">Transmembrane</keyword>
<accession>A0A8D8H6S3</accession>
<dbReference type="EMBL" id="HBUE01306086">
    <property type="protein sequence ID" value="CAG6581051.1"/>
    <property type="molecule type" value="Transcribed_RNA"/>
</dbReference>
<name>A0A8D8H6S3_CULPI</name>
<keyword evidence="1" id="KW-0472">Membrane</keyword>
<evidence type="ECO:0000256" key="1">
    <source>
        <dbReference type="SAM" id="Phobius"/>
    </source>
</evidence>
<proteinExistence type="predicted"/>
<dbReference type="AlphaFoldDB" id="A0A8D8H6S3"/>